<dbReference type="OrthoDB" id="9804926at2"/>
<organism evidence="3 4">
    <name type="scientific">Haematobacter genomosp. 1</name>
    <dbReference type="NCBI Taxonomy" id="366618"/>
    <lineage>
        <taxon>Bacteria</taxon>
        <taxon>Pseudomonadati</taxon>
        <taxon>Pseudomonadota</taxon>
        <taxon>Alphaproteobacteria</taxon>
        <taxon>Rhodobacterales</taxon>
        <taxon>Paracoccaceae</taxon>
        <taxon>Haematobacter</taxon>
    </lineage>
</organism>
<accession>A0A212A6I7</accession>
<dbReference type="EMBL" id="NIPW01000057">
    <property type="protein sequence ID" value="OWJ74613.1"/>
    <property type="molecule type" value="Genomic_DNA"/>
</dbReference>
<protein>
    <recommendedName>
        <fullName evidence="2">Phage capsid-like C-terminal domain-containing protein</fullName>
    </recommendedName>
</protein>
<evidence type="ECO:0000313" key="3">
    <source>
        <dbReference type="EMBL" id="OWJ74613.1"/>
    </source>
</evidence>
<name>A0A212A6I7_9RHOB</name>
<evidence type="ECO:0000256" key="1">
    <source>
        <dbReference type="SAM" id="MobiDB-lite"/>
    </source>
</evidence>
<evidence type="ECO:0000259" key="2">
    <source>
        <dbReference type="Pfam" id="PF05065"/>
    </source>
</evidence>
<dbReference type="InterPro" id="IPR054612">
    <property type="entry name" value="Phage_capsid-like_C"/>
</dbReference>
<dbReference type="SUPFAM" id="SSF56563">
    <property type="entry name" value="Major capsid protein gp5"/>
    <property type="match status" value="1"/>
</dbReference>
<comment type="caution">
    <text evidence="3">The sequence shown here is derived from an EMBL/GenBank/DDBJ whole genome shotgun (WGS) entry which is preliminary data.</text>
</comment>
<feature type="region of interest" description="Disordered" evidence="1">
    <location>
        <begin position="1"/>
        <end position="39"/>
    </location>
</feature>
<dbReference type="Proteomes" id="UP000196878">
    <property type="component" value="Unassembled WGS sequence"/>
</dbReference>
<feature type="region of interest" description="Disordered" evidence="1">
    <location>
        <begin position="81"/>
        <end position="100"/>
    </location>
</feature>
<dbReference type="Pfam" id="PF05065">
    <property type="entry name" value="Phage_capsid"/>
    <property type="match status" value="1"/>
</dbReference>
<dbReference type="AlphaFoldDB" id="A0A212A6I7"/>
<keyword evidence="4" id="KW-1185">Reference proteome</keyword>
<feature type="domain" description="Phage capsid-like C-terminal" evidence="2">
    <location>
        <begin position="249"/>
        <end position="473"/>
    </location>
</feature>
<evidence type="ECO:0000313" key="4">
    <source>
        <dbReference type="Proteomes" id="UP000196878"/>
    </source>
</evidence>
<gene>
    <name evidence="3" type="ORF">CDV49_19045</name>
</gene>
<proteinExistence type="predicted"/>
<reference evidence="3 4" key="1">
    <citation type="submission" date="2016-12" db="EMBL/GenBank/DDBJ databases">
        <title>Comparison of Traditional DNA-DNA Hybridization with In Silico Genomic Analysis.</title>
        <authorList>
            <person name="Nicholson A.C."/>
            <person name="Humrighouse B.W."/>
            <person name="Graziano J."/>
            <person name="Lasker B."/>
            <person name="Whitney A.M."/>
            <person name="Mcquiston J.R."/>
        </authorList>
    </citation>
    <scope>NUCLEOTIDE SEQUENCE [LARGE SCALE GENOMIC DNA]</scope>
    <source>
        <strain evidence="3 4">H2240</strain>
    </source>
</reference>
<sequence length="482" mass="49502">MGDDRSARLVRRGHRGSAVPAGDAIGADRSHARKPAGCAAGARSVAASTASDRRRLVHGGGGNAGRVTGVAQCSRSTGHWLRPGLGQMAPPERGPGRGAGERRTQRLAVAGCGFRSGNPPAPWSRRSTSAILRSTQNKGLSMGYLKPSPDADLEAFAWVVKAQASQQAGLGGLVGAPERSLLIAKAAVTAGRTTNPQWAGALADWSGLTTTFIQSLRGRSIFVSLLEDDLGMTRAPMRTRAAAVTLRLPAGVNGEGLPIPVGAFTVAGAVLQPFKAVTLMVMTSEMISASGDAGLALLLSEMQTAVSEALDAEFLLRAVTGAIATYTSSGTTAVQITADLRKLLTAVNGKPGASIVFAAGPDVLNGLATTTTTTGALAFPTVTPQGGELLGRPVFVSTGLSSTLLALDARGFVGDIGEMELHSSQNADVVMDDAPPSVPNASSVLTSMWQTNSTAYKVISYAAAQRVRDDAVASITGFEFDL</sequence>